<keyword evidence="2" id="KW-1185">Reference proteome</keyword>
<feature type="non-terminal residue" evidence="1">
    <location>
        <position position="60"/>
    </location>
</feature>
<accession>A0A067S7M5</accession>
<name>A0A067S7M5_GALM3</name>
<protein>
    <submittedName>
        <fullName evidence="1">Uncharacterized protein</fullName>
    </submittedName>
</protein>
<dbReference type="AlphaFoldDB" id="A0A067S7M5"/>
<organism evidence="1 2">
    <name type="scientific">Galerina marginata (strain CBS 339.88)</name>
    <dbReference type="NCBI Taxonomy" id="685588"/>
    <lineage>
        <taxon>Eukaryota</taxon>
        <taxon>Fungi</taxon>
        <taxon>Dikarya</taxon>
        <taxon>Basidiomycota</taxon>
        <taxon>Agaricomycotina</taxon>
        <taxon>Agaricomycetes</taxon>
        <taxon>Agaricomycetidae</taxon>
        <taxon>Agaricales</taxon>
        <taxon>Agaricineae</taxon>
        <taxon>Strophariaceae</taxon>
        <taxon>Galerina</taxon>
    </lineage>
</organism>
<sequence length="60" mass="6594">TTRLTPTAVSSFFSGDKSSGVRHYEFVVTGPEERRSASCMMPRLSLPLTLLVPLAQTPLR</sequence>
<reference evidence="2" key="1">
    <citation type="journal article" date="2014" name="Proc. Natl. Acad. Sci. U.S.A.">
        <title>Extensive sampling of basidiomycete genomes demonstrates inadequacy of the white-rot/brown-rot paradigm for wood decay fungi.</title>
        <authorList>
            <person name="Riley R."/>
            <person name="Salamov A.A."/>
            <person name="Brown D.W."/>
            <person name="Nagy L.G."/>
            <person name="Floudas D."/>
            <person name="Held B.W."/>
            <person name="Levasseur A."/>
            <person name="Lombard V."/>
            <person name="Morin E."/>
            <person name="Otillar R."/>
            <person name="Lindquist E.A."/>
            <person name="Sun H."/>
            <person name="LaButti K.M."/>
            <person name="Schmutz J."/>
            <person name="Jabbour D."/>
            <person name="Luo H."/>
            <person name="Baker S.E."/>
            <person name="Pisabarro A.G."/>
            <person name="Walton J.D."/>
            <person name="Blanchette R.A."/>
            <person name="Henrissat B."/>
            <person name="Martin F."/>
            <person name="Cullen D."/>
            <person name="Hibbett D.S."/>
            <person name="Grigoriev I.V."/>
        </authorList>
    </citation>
    <scope>NUCLEOTIDE SEQUENCE [LARGE SCALE GENOMIC DNA]</scope>
    <source>
        <strain evidence="2">CBS 339.88</strain>
    </source>
</reference>
<dbReference type="HOGENOM" id="CLU_2948057_0_0_1"/>
<gene>
    <name evidence="1" type="ORF">GALMADRAFT_258957</name>
</gene>
<evidence type="ECO:0000313" key="2">
    <source>
        <dbReference type="Proteomes" id="UP000027222"/>
    </source>
</evidence>
<proteinExistence type="predicted"/>
<feature type="non-terminal residue" evidence="1">
    <location>
        <position position="1"/>
    </location>
</feature>
<dbReference type="EMBL" id="KL142420">
    <property type="protein sequence ID" value="KDR66826.1"/>
    <property type="molecule type" value="Genomic_DNA"/>
</dbReference>
<dbReference type="Proteomes" id="UP000027222">
    <property type="component" value="Unassembled WGS sequence"/>
</dbReference>
<evidence type="ECO:0000313" key="1">
    <source>
        <dbReference type="EMBL" id="KDR66826.1"/>
    </source>
</evidence>